<evidence type="ECO:0000256" key="2">
    <source>
        <dbReference type="ARBA" id="ARBA00022723"/>
    </source>
</evidence>
<dbReference type="SMART" id="SM00066">
    <property type="entry name" value="GAL4"/>
    <property type="match status" value="1"/>
</dbReference>
<feature type="region of interest" description="Disordered" evidence="4">
    <location>
        <begin position="597"/>
        <end position="621"/>
    </location>
</feature>
<dbReference type="GO" id="GO:0000981">
    <property type="term" value="F:DNA-binding transcription factor activity, RNA polymerase II-specific"/>
    <property type="evidence" value="ECO:0007669"/>
    <property type="project" value="InterPro"/>
</dbReference>
<dbReference type="PANTHER" id="PTHR31001">
    <property type="entry name" value="UNCHARACTERIZED TRANSCRIPTIONAL REGULATORY PROTEIN"/>
    <property type="match status" value="1"/>
</dbReference>
<dbReference type="PANTHER" id="PTHR31001:SF84">
    <property type="entry name" value="FUNGAL SPECIFIC TRANSCRIPTION FACTOR"/>
    <property type="match status" value="1"/>
</dbReference>
<keyword evidence="7" id="KW-1185">Reference proteome</keyword>
<organism evidence="6 7">
    <name type="scientific">Sarocladium strictum</name>
    <name type="common">Black bundle disease fungus</name>
    <name type="synonym">Acremonium strictum</name>
    <dbReference type="NCBI Taxonomy" id="5046"/>
    <lineage>
        <taxon>Eukaryota</taxon>
        <taxon>Fungi</taxon>
        <taxon>Dikarya</taxon>
        <taxon>Ascomycota</taxon>
        <taxon>Pezizomycotina</taxon>
        <taxon>Sordariomycetes</taxon>
        <taxon>Hypocreomycetidae</taxon>
        <taxon>Hypocreales</taxon>
        <taxon>Sarocladiaceae</taxon>
        <taxon>Sarocladium</taxon>
    </lineage>
</organism>
<evidence type="ECO:0000256" key="4">
    <source>
        <dbReference type="SAM" id="MobiDB-lite"/>
    </source>
</evidence>
<dbReference type="InterPro" id="IPR036864">
    <property type="entry name" value="Zn2-C6_fun-type_DNA-bd_sf"/>
</dbReference>
<feature type="compositionally biased region" description="Low complexity" evidence="4">
    <location>
        <begin position="601"/>
        <end position="610"/>
    </location>
</feature>
<dbReference type="PROSITE" id="PS50048">
    <property type="entry name" value="ZN2_CY6_FUNGAL_2"/>
    <property type="match status" value="1"/>
</dbReference>
<evidence type="ECO:0000256" key="1">
    <source>
        <dbReference type="ARBA" id="ARBA00004123"/>
    </source>
</evidence>
<dbReference type="GO" id="GO:0003677">
    <property type="term" value="F:DNA binding"/>
    <property type="evidence" value="ECO:0007669"/>
    <property type="project" value="InterPro"/>
</dbReference>
<dbReference type="CDD" id="cd12148">
    <property type="entry name" value="fungal_TF_MHR"/>
    <property type="match status" value="1"/>
</dbReference>
<dbReference type="Proteomes" id="UP001175261">
    <property type="component" value="Unassembled WGS sequence"/>
</dbReference>
<feature type="region of interest" description="Disordered" evidence="4">
    <location>
        <begin position="55"/>
        <end position="77"/>
    </location>
</feature>
<dbReference type="SMART" id="SM00906">
    <property type="entry name" value="Fungal_trans"/>
    <property type="match status" value="1"/>
</dbReference>
<reference evidence="6" key="1">
    <citation type="submission" date="2022-10" db="EMBL/GenBank/DDBJ databases">
        <title>Determination and structural analysis of whole genome sequence of Sarocladium strictum F4-1.</title>
        <authorList>
            <person name="Hu L."/>
            <person name="Jiang Y."/>
        </authorList>
    </citation>
    <scope>NUCLEOTIDE SEQUENCE</scope>
    <source>
        <strain evidence="6">F4-1</strain>
    </source>
</reference>
<name>A0AA39GRA3_SARSR</name>
<keyword evidence="2" id="KW-0479">Metal-binding</keyword>
<dbReference type="InterPro" id="IPR007219">
    <property type="entry name" value="XnlR_reg_dom"/>
</dbReference>
<dbReference type="Gene3D" id="4.10.240.10">
    <property type="entry name" value="Zn(2)-C6 fungal-type DNA-binding domain"/>
    <property type="match status" value="1"/>
</dbReference>
<accession>A0AA39GRA3</accession>
<comment type="caution">
    <text evidence="6">The sequence shown here is derived from an EMBL/GenBank/DDBJ whole genome shotgun (WGS) entry which is preliminary data.</text>
</comment>
<dbReference type="CDD" id="cd00067">
    <property type="entry name" value="GAL4"/>
    <property type="match status" value="1"/>
</dbReference>
<dbReference type="InterPro" id="IPR050613">
    <property type="entry name" value="Sec_Metabolite_Reg"/>
</dbReference>
<dbReference type="InterPro" id="IPR001138">
    <property type="entry name" value="Zn2Cys6_DnaBD"/>
</dbReference>
<dbReference type="GO" id="GO:0006351">
    <property type="term" value="P:DNA-templated transcription"/>
    <property type="evidence" value="ECO:0007669"/>
    <property type="project" value="InterPro"/>
</dbReference>
<feature type="compositionally biased region" description="Polar residues" evidence="4">
    <location>
        <begin position="55"/>
        <end position="67"/>
    </location>
</feature>
<sequence>MIYDTMASEPRDATHYHRQACNECQRRKQKCSREWPCNHCLKRKVADKCTFSTWAGSTESTPASSTMLRGPEPRNPDLTVRDDEEHTIGSLGFMTNELLNTLGLEPKVDKGEYVADADSCPQLDQALKLLPSRQHLNVLVDSFFTTVNLHYLIIHKPTFMSDYHAWWELRPQRKGLSLQWTCLLLMVCACTIQQVKDQERERIEASLGETAETLSDRFHNAARELGGVIPLGNYHINNVLWRLHSCYWFKAEAKFLEAWHVLGEAIREGQELLLHREALNASTPEIEREIRRRTWCVLDTWDWQMSSGLGRPTLIDRTEVDVALPNLAHEEQPSPLLHMKLQQKLIRQIAQRFDAPKNVVQPEDVQEYRRMIESWMSNFPDYFQLNPTGKGWGKVPEWLIFHRYYLRTMAYLMILNPIRPFMAKTYDKSSSKTELEIYTAGLRYARDLTMTLDEWVNITVHRDGWFHFQIFSVFDVASMLCAAVKLDENDMIPERDFVLDAIDSNVKMLRRLNEVSQTAGVWHDLLMRQAKQLPRPIQTPDEAERKKARLADARARAGRSYGAFNTAKTEYVEKTPRTWIMDRQMEQLPRENELPVLEGHSSNSISPSSSDNAGEAPSLPPVHYNELQAQIDSFSQGLDWAFFQHPPTEAGLDWANWQNFEADGYFAPIDYAQPHTHFQ</sequence>
<dbReference type="AlphaFoldDB" id="A0AA39GRA3"/>
<gene>
    <name evidence="6" type="ORF">NLU13_0849</name>
</gene>
<protein>
    <recommendedName>
        <fullName evidence="5">Zn(2)-C6 fungal-type domain-containing protein</fullName>
    </recommendedName>
</protein>
<evidence type="ECO:0000313" key="6">
    <source>
        <dbReference type="EMBL" id="KAK0391348.1"/>
    </source>
</evidence>
<dbReference type="Pfam" id="PF00172">
    <property type="entry name" value="Zn_clus"/>
    <property type="match status" value="1"/>
</dbReference>
<comment type="subcellular location">
    <subcellularLocation>
        <location evidence="1">Nucleus</location>
    </subcellularLocation>
</comment>
<evidence type="ECO:0000313" key="7">
    <source>
        <dbReference type="Proteomes" id="UP001175261"/>
    </source>
</evidence>
<dbReference type="EMBL" id="JAPDFR010000001">
    <property type="protein sequence ID" value="KAK0391348.1"/>
    <property type="molecule type" value="Genomic_DNA"/>
</dbReference>
<dbReference type="SUPFAM" id="SSF57701">
    <property type="entry name" value="Zn2/Cys6 DNA-binding domain"/>
    <property type="match status" value="1"/>
</dbReference>
<evidence type="ECO:0000256" key="3">
    <source>
        <dbReference type="ARBA" id="ARBA00023242"/>
    </source>
</evidence>
<evidence type="ECO:0000259" key="5">
    <source>
        <dbReference type="PROSITE" id="PS50048"/>
    </source>
</evidence>
<dbReference type="GO" id="GO:0005634">
    <property type="term" value="C:nucleus"/>
    <property type="evidence" value="ECO:0007669"/>
    <property type="project" value="UniProtKB-SubCell"/>
</dbReference>
<proteinExistence type="predicted"/>
<dbReference type="GO" id="GO:0008270">
    <property type="term" value="F:zinc ion binding"/>
    <property type="evidence" value="ECO:0007669"/>
    <property type="project" value="InterPro"/>
</dbReference>
<dbReference type="Pfam" id="PF04082">
    <property type="entry name" value="Fungal_trans"/>
    <property type="match status" value="1"/>
</dbReference>
<keyword evidence="3" id="KW-0539">Nucleus</keyword>
<feature type="domain" description="Zn(2)-C6 fungal-type" evidence="5">
    <location>
        <begin position="20"/>
        <end position="51"/>
    </location>
</feature>